<dbReference type="PANTHER" id="PTHR43520">
    <property type="entry name" value="ATP7, ISOFORM B"/>
    <property type="match status" value="1"/>
</dbReference>
<dbReference type="GO" id="GO:0005802">
    <property type="term" value="C:trans-Golgi network"/>
    <property type="evidence" value="ECO:0007669"/>
    <property type="project" value="TreeGrafter"/>
</dbReference>
<keyword evidence="3" id="KW-0812">Transmembrane</keyword>
<dbReference type="AlphaFoldDB" id="A0A2I0T3T7"/>
<dbReference type="InterPro" id="IPR023298">
    <property type="entry name" value="ATPase_P-typ_TM_dom_sf"/>
</dbReference>
<dbReference type="GO" id="GO:0006878">
    <property type="term" value="P:intracellular copper ion homeostasis"/>
    <property type="evidence" value="ECO:0007669"/>
    <property type="project" value="TreeGrafter"/>
</dbReference>
<reference evidence="6" key="2">
    <citation type="submission" date="2017-12" db="EMBL/GenBank/DDBJ databases">
        <title>Genome sequence of the Bar-tailed Godwit (Limosa lapponica baueri).</title>
        <authorList>
            <person name="Lima N.C.B."/>
            <person name="Parody-Merino A.M."/>
            <person name="Battley P.F."/>
            <person name="Fidler A.E."/>
            <person name="Prosdocimi F."/>
        </authorList>
    </citation>
    <scope>NUCLEOTIDE SEQUENCE [LARGE SCALE GENOMIC DNA]</scope>
</reference>
<dbReference type="OrthoDB" id="432719at2759"/>
<dbReference type="GO" id="GO:0005886">
    <property type="term" value="C:plasma membrane"/>
    <property type="evidence" value="ECO:0007669"/>
    <property type="project" value="TreeGrafter"/>
</dbReference>
<feature type="transmembrane region" description="Helical" evidence="3">
    <location>
        <begin position="6"/>
        <end position="25"/>
    </location>
</feature>
<protein>
    <recommendedName>
        <fullName evidence="4">P-type ATPase A domain-containing protein</fullName>
    </recommendedName>
</protein>
<dbReference type="GO" id="GO:0015677">
    <property type="term" value="P:copper ion import"/>
    <property type="evidence" value="ECO:0007669"/>
    <property type="project" value="TreeGrafter"/>
</dbReference>
<keyword evidence="2" id="KW-1278">Translocase</keyword>
<evidence type="ECO:0000259" key="4">
    <source>
        <dbReference type="Pfam" id="PF00122"/>
    </source>
</evidence>
<dbReference type="GO" id="GO:0043682">
    <property type="term" value="F:P-type divalent copper transporter activity"/>
    <property type="evidence" value="ECO:0007669"/>
    <property type="project" value="TreeGrafter"/>
</dbReference>
<organism evidence="5 6">
    <name type="scientific">Limosa lapponica baueri</name>
    <dbReference type="NCBI Taxonomy" id="1758121"/>
    <lineage>
        <taxon>Eukaryota</taxon>
        <taxon>Metazoa</taxon>
        <taxon>Chordata</taxon>
        <taxon>Craniata</taxon>
        <taxon>Vertebrata</taxon>
        <taxon>Euteleostomi</taxon>
        <taxon>Archelosauria</taxon>
        <taxon>Archosauria</taxon>
        <taxon>Dinosauria</taxon>
        <taxon>Saurischia</taxon>
        <taxon>Theropoda</taxon>
        <taxon>Coelurosauria</taxon>
        <taxon>Aves</taxon>
        <taxon>Neognathae</taxon>
        <taxon>Neoaves</taxon>
        <taxon>Charadriiformes</taxon>
        <taxon>Scolopacidae</taxon>
        <taxon>Limosa</taxon>
    </lineage>
</organism>
<accession>A0A2I0T3T7</accession>
<keyword evidence="3" id="KW-0472">Membrane</keyword>
<dbReference type="GO" id="GO:0060003">
    <property type="term" value="P:copper ion export"/>
    <property type="evidence" value="ECO:0007669"/>
    <property type="project" value="TreeGrafter"/>
</dbReference>
<sequence length="268" mass="29186">MDVLIVLATTIAYLYSCVILMVAIIEKAEKSPVTFFDTPPMLFVFIALGRWLEHIAKHMLILPAYNDLGEAMPVTKKPGSTVIAGSINAHGSVLVNATHVGNDTTLAQIVKLVEEAQMSKAPIQQLADKFSGYFVPFIIIISTVTLIAWITIGFINFDIIQKYFPNQNKHVSKTELILRFAFQTSITVLSIACPCSLGLATPTAVMVGTGVAAQNGILIKGGKPLEMAHKVKKTDLTFFLQSSHSKVLRANSSCSLMPVRLLIFCMTS</sequence>
<proteinExistence type="predicted"/>
<dbReference type="PANTHER" id="PTHR43520:SF29">
    <property type="entry name" value="COPPER-TRANSPORTING ATPASE 1"/>
    <property type="match status" value="1"/>
</dbReference>
<reference evidence="6" key="1">
    <citation type="submission" date="2017-11" db="EMBL/GenBank/DDBJ databases">
        <authorList>
            <person name="Lima N.C."/>
            <person name="Parody-Merino A.M."/>
            <person name="Battley P.F."/>
            <person name="Fidler A.E."/>
            <person name="Prosdocimi F."/>
        </authorList>
    </citation>
    <scope>NUCLEOTIDE SEQUENCE [LARGE SCALE GENOMIC DNA]</scope>
</reference>
<dbReference type="InterPro" id="IPR059000">
    <property type="entry name" value="ATPase_P-type_domA"/>
</dbReference>
<evidence type="ECO:0000313" key="6">
    <source>
        <dbReference type="Proteomes" id="UP000233556"/>
    </source>
</evidence>
<dbReference type="SUPFAM" id="SSF81665">
    <property type="entry name" value="Calcium ATPase, transmembrane domain M"/>
    <property type="match status" value="1"/>
</dbReference>
<evidence type="ECO:0000313" key="5">
    <source>
        <dbReference type="EMBL" id="PKU28464.1"/>
    </source>
</evidence>
<feature type="transmembrane region" description="Helical" evidence="3">
    <location>
        <begin position="32"/>
        <end position="52"/>
    </location>
</feature>
<dbReference type="Gene3D" id="2.70.150.10">
    <property type="entry name" value="Calcium-transporting ATPase, cytoplasmic transduction domain A"/>
    <property type="match status" value="1"/>
</dbReference>
<name>A0A2I0T3T7_LIMLA</name>
<dbReference type="GO" id="GO:0005507">
    <property type="term" value="F:copper ion binding"/>
    <property type="evidence" value="ECO:0007669"/>
    <property type="project" value="TreeGrafter"/>
</dbReference>
<keyword evidence="1" id="KW-0479">Metal-binding</keyword>
<dbReference type="EMBL" id="KZ520485">
    <property type="protein sequence ID" value="PKU28464.1"/>
    <property type="molecule type" value="Genomic_DNA"/>
</dbReference>
<evidence type="ECO:0000256" key="1">
    <source>
        <dbReference type="ARBA" id="ARBA00022723"/>
    </source>
</evidence>
<dbReference type="Proteomes" id="UP000233556">
    <property type="component" value="Unassembled WGS sequence"/>
</dbReference>
<keyword evidence="6" id="KW-1185">Reference proteome</keyword>
<evidence type="ECO:0000256" key="3">
    <source>
        <dbReference type="SAM" id="Phobius"/>
    </source>
</evidence>
<feature type="domain" description="P-type ATPase A" evidence="4">
    <location>
        <begin position="69"/>
        <end position="114"/>
    </location>
</feature>
<dbReference type="InterPro" id="IPR008250">
    <property type="entry name" value="ATPase_P-typ_transduc_dom_A_sf"/>
</dbReference>
<keyword evidence="3" id="KW-1133">Transmembrane helix</keyword>
<dbReference type="SUPFAM" id="SSF81653">
    <property type="entry name" value="Calcium ATPase, transduction domain A"/>
    <property type="match status" value="1"/>
</dbReference>
<feature type="transmembrane region" description="Helical" evidence="3">
    <location>
        <begin position="133"/>
        <end position="155"/>
    </location>
</feature>
<dbReference type="Pfam" id="PF00122">
    <property type="entry name" value="E1-E2_ATPase"/>
    <property type="match status" value="1"/>
</dbReference>
<evidence type="ECO:0000256" key="2">
    <source>
        <dbReference type="ARBA" id="ARBA00022967"/>
    </source>
</evidence>
<gene>
    <name evidence="5" type="ORF">llap_21232</name>
</gene>